<evidence type="ECO:0000259" key="1">
    <source>
        <dbReference type="Pfam" id="PF10551"/>
    </source>
</evidence>
<proteinExistence type="predicted"/>
<dbReference type="OrthoDB" id="1746950at2759"/>
<dbReference type="AlphaFoldDB" id="A0A5D3C2C0"/>
<sequence>MSLRWMIFADLLRTPTRVTQICIHIRTQQPRFLYFFMALSASISGWQHCRSVISIDGTSLKNKYGGTLLSASTPDANDQIFPLAFCVVDSKIDSSWTWFCNQLKRIIGGRNEEPQVEVEENSGYRLSFIYNVMTTNIYESLNSAMLKARELPICSMLEVLRMMLQRWFFERRNDADYQVTDFTKTIVGLLREQIELSRSMKVNQVNNLKYQVINGTSQYVIYLPTKSHVSPLYLNSTLSSRYRPVINPLGDHCQWQIPDDIMSIVILPPNVKRAVGRPKKFKILSRIEFKRRVKCGRCGRVGHNR</sequence>
<evidence type="ECO:0000313" key="4">
    <source>
        <dbReference type="Proteomes" id="UP000321393"/>
    </source>
</evidence>
<dbReference type="Pfam" id="PF10551">
    <property type="entry name" value="MULE"/>
    <property type="match status" value="1"/>
</dbReference>
<evidence type="ECO:0000313" key="5">
    <source>
        <dbReference type="Proteomes" id="UP000321947"/>
    </source>
</evidence>
<evidence type="ECO:0000313" key="2">
    <source>
        <dbReference type="EMBL" id="KAA0051992.1"/>
    </source>
</evidence>
<comment type="caution">
    <text evidence="3">The sequence shown here is derived from an EMBL/GenBank/DDBJ whole genome shotgun (WGS) entry which is preliminary data.</text>
</comment>
<dbReference type="InterPro" id="IPR018289">
    <property type="entry name" value="MULE_transposase_dom"/>
</dbReference>
<organism evidence="3 5">
    <name type="scientific">Cucumis melo var. makuwa</name>
    <name type="common">Oriental melon</name>
    <dbReference type="NCBI Taxonomy" id="1194695"/>
    <lineage>
        <taxon>Eukaryota</taxon>
        <taxon>Viridiplantae</taxon>
        <taxon>Streptophyta</taxon>
        <taxon>Embryophyta</taxon>
        <taxon>Tracheophyta</taxon>
        <taxon>Spermatophyta</taxon>
        <taxon>Magnoliopsida</taxon>
        <taxon>eudicotyledons</taxon>
        <taxon>Gunneridae</taxon>
        <taxon>Pentapetalae</taxon>
        <taxon>rosids</taxon>
        <taxon>fabids</taxon>
        <taxon>Cucurbitales</taxon>
        <taxon>Cucurbitaceae</taxon>
        <taxon>Benincaseae</taxon>
        <taxon>Cucumis</taxon>
    </lineage>
</organism>
<dbReference type="Proteomes" id="UP000321393">
    <property type="component" value="Unassembled WGS sequence"/>
</dbReference>
<evidence type="ECO:0000313" key="3">
    <source>
        <dbReference type="EMBL" id="TYK04566.1"/>
    </source>
</evidence>
<gene>
    <name evidence="3" type="ORF">E5676_scaffold409G001990</name>
    <name evidence="2" type="ORF">E6C27_scaffold60G004760</name>
</gene>
<dbReference type="Proteomes" id="UP000321947">
    <property type="component" value="Unassembled WGS sequence"/>
</dbReference>
<dbReference type="STRING" id="1194695.A0A5D3C2C0"/>
<dbReference type="PANTHER" id="PTHR31973:SF187">
    <property type="entry name" value="MUTATOR TRANSPOSASE MUDRA PROTEIN"/>
    <property type="match status" value="1"/>
</dbReference>
<dbReference type="PANTHER" id="PTHR31973">
    <property type="entry name" value="POLYPROTEIN, PUTATIVE-RELATED"/>
    <property type="match status" value="1"/>
</dbReference>
<dbReference type="EMBL" id="SSTE01011134">
    <property type="protein sequence ID" value="KAA0051992.1"/>
    <property type="molecule type" value="Genomic_DNA"/>
</dbReference>
<protein>
    <submittedName>
        <fullName evidence="3">Protein FAR1-RELATED SEQUENCE 3-like</fullName>
    </submittedName>
</protein>
<feature type="domain" description="MULE transposase" evidence="1">
    <location>
        <begin position="52"/>
        <end position="108"/>
    </location>
</feature>
<reference evidence="4 5" key="1">
    <citation type="submission" date="2019-08" db="EMBL/GenBank/DDBJ databases">
        <title>Draft genome sequences of two oriental melons (Cucumis melo L. var makuwa).</title>
        <authorList>
            <person name="Kwon S.-Y."/>
        </authorList>
    </citation>
    <scope>NUCLEOTIDE SEQUENCE [LARGE SCALE GENOMIC DNA]</scope>
    <source>
        <strain evidence="5">cv. Chang Bougi</strain>
        <strain evidence="4">cv. SW 3</strain>
        <tissue evidence="3">Leaf</tissue>
    </source>
</reference>
<accession>A0A5D3C2C0</accession>
<dbReference type="EMBL" id="SSTD01014204">
    <property type="protein sequence ID" value="TYK04566.1"/>
    <property type="molecule type" value="Genomic_DNA"/>
</dbReference>
<name>A0A5D3C2C0_CUCMM</name>